<reference evidence="2 3" key="1">
    <citation type="submission" date="2016-06" db="EMBL/GenBank/DDBJ databases">
        <title>Evolution of pathogenesis and genome organization in the Tremellales.</title>
        <authorList>
            <person name="Cuomo C."/>
            <person name="Litvintseva A."/>
            <person name="Heitman J."/>
            <person name="Chen Y."/>
            <person name="Sun S."/>
            <person name="Springer D."/>
            <person name="Dromer F."/>
            <person name="Young S."/>
            <person name="Zeng Q."/>
            <person name="Chapman S."/>
            <person name="Gujja S."/>
            <person name="Saif S."/>
            <person name="Birren B."/>
        </authorList>
    </citation>
    <scope>NUCLEOTIDE SEQUENCE [LARGE SCALE GENOMIC DNA]</scope>
    <source>
        <strain evidence="2 3">ATCC 28783</strain>
    </source>
</reference>
<dbReference type="EMBL" id="SDIL01000100">
    <property type="protein sequence ID" value="RXK36355.1"/>
    <property type="molecule type" value="Genomic_DNA"/>
</dbReference>
<dbReference type="VEuPathDB" id="FungiDB:TREMEDRAFT_60633"/>
<keyword evidence="3" id="KW-1185">Reference proteome</keyword>
<evidence type="ECO:0000256" key="1">
    <source>
        <dbReference type="SAM" id="MobiDB-lite"/>
    </source>
</evidence>
<feature type="region of interest" description="Disordered" evidence="1">
    <location>
        <begin position="344"/>
        <end position="402"/>
    </location>
</feature>
<feature type="compositionally biased region" description="Basic and acidic residues" evidence="1">
    <location>
        <begin position="386"/>
        <end position="402"/>
    </location>
</feature>
<dbReference type="Proteomes" id="UP000289152">
    <property type="component" value="Unassembled WGS sequence"/>
</dbReference>
<comment type="caution">
    <text evidence="2">The sequence shown here is derived from an EMBL/GenBank/DDBJ whole genome shotgun (WGS) entry which is preliminary data.</text>
</comment>
<evidence type="ECO:0000313" key="2">
    <source>
        <dbReference type="EMBL" id="RXK36355.1"/>
    </source>
</evidence>
<accession>A0A4Q1BF85</accession>
<feature type="compositionally biased region" description="Polar residues" evidence="1">
    <location>
        <begin position="50"/>
        <end position="74"/>
    </location>
</feature>
<feature type="compositionally biased region" description="Low complexity" evidence="1">
    <location>
        <begin position="354"/>
        <end position="377"/>
    </location>
</feature>
<dbReference type="STRING" id="5217.A0A4Q1BF85"/>
<organism evidence="2 3">
    <name type="scientific">Tremella mesenterica</name>
    <name type="common">Jelly fungus</name>
    <dbReference type="NCBI Taxonomy" id="5217"/>
    <lineage>
        <taxon>Eukaryota</taxon>
        <taxon>Fungi</taxon>
        <taxon>Dikarya</taxon>
        <taxon>Basidiomycota</taxon>
        <taxon>Agaricomycotina</taxon>
        <taxon>Tremellomycetes</taxon>
        <taxon>Tremellales</taxon>
        <taxon>Tremellaceae</taxon>
        <taxon>Tremella</taxon>
    </lineage>
</organism>
<dbReference type="InParanoid" id="A0A4Q1BF85"/>
<evidence type="ECO:0000313" key="3">
    <source>
        <dbReference type="Proteomes" id="UP000289152"/>
    </source>
</evidence>
<dbReference type="OrthoDB" id="2554293at2759"/>
<feature type="region of interest" description="Disordered" evidence="1">
    <location>
        <begin position="30"/>
        <end position="74"/>
    </location>
</feature>
<sequence length="1163" mass="131259">MLPRRLPLSNTVIFTSKRSSSTITAVRDFNHDSEPDQYPPGPSRIPYQPPSSSQHYFNKANPSSTVHPSSLTHNVKSSLHSHSTISTTTYESLLKSHHVQSTTKDRPQLGHSHLLTTNKPIKTRHSAKLLRQQLQLLSRGHFSSIDHLFSTILKDRQLNSFSRLGLHVLLHCLLSQTKGSRLAIQAITLYLQTYYSSSPSSPSSPPISTSLLSTISSSEIRNEFSSSVRHDLSSTLHHHLTNQIPRYHSSGNIISPRTLNHIMKHLKPVNLTAPPPPSSSPQLNPTKHLTRLFDLLVVMEQTRQCRPAELYEAVIRQCCVENRPDLAAKLYVEWVEDWVTQLGSSTTSSSYPETNLSTISPASSSLNTSSLNSMSTSPGRSDLNANEEKNQIGEKERRKPPDHVKSWWKPLRTWRLPGEVVSPLGRLDLWHPQNLSIGSKMRSFPYPLFTPPSSPIPEPHEKFISIILSSLKTDPDENSHHHFISSSRALAILGTTILSRTTPVPSLGRLVKKLNQVPSYPPVYPDNVDINNIDESDRWAYEAYTQAHLALQSLIFSPPMSGASLRHLSEMRKQLNSPSESETVFLEDTTGQMMEKERRYDLGALGFSECVFLVEYALRRLRAPKILGKLMEYVGKAFKPVESPQLHNAILRGGTILRDPSIYRNVQQGLFSRSFEPDFVSKRSQIVASGNKNSSETSNKAIEPFVPRVEETSVDSLTPVSPDARTTPLSQSRVSSSSDLPNTSNSSSSPSNAVSPATKIPEPDVTFELGPSEPNQHSLIALFSHLSSTSQFSRIETLIYRLLPFLDTRNYPPNLAPSLRPKVEHLSPGLYVSILSALQKCHKPGLAQRVFSLALRADEEWAIQRPTPPIRNKQDRRSTYMYGQELPIHAFTSMLLIWADEGKGRIKHLTRPLGWYVEGMEGKEKMSRAEAAPELALWTYGQARKRWEEGGGVKPDERFFNAMIDSCAGRWGLRGRSRYYSPDPSVGPCRESTDRPLSQMSHVGVQNIIDDGMRYSSHIGSSRDRDRGGDRGERWLRERATGEEIMWARKTNLWGRESDERRIDLESRIRFKEEMECVIFDMQEWGIEVPIGLLKHMELWGVETPSESLVHTGLQRREEIWKSWKIPVKMTKSLQATREFSADLALMQVGWMEQLKRMDILDA</sequence>
<proteinExistence type="predicted"/>
<feature type="region of interest" description="Disordered" evidence="1">
    <location>
        <begin position="712"/>
        <end position="771"/>
    </location>
</feature>
<gene>
    <name evidence="2" type="ORF">M231_06392</name>
</gene>
<feature type="compositionally biased region" description="Polar residues" evidence="1">
    <location>
        <begin position="344"/>
        <end position="353"/>
    </location>
</feature>
<dbReference type="AlphaFoldDB" id="A0A4Q1BF85"/>
<feature type="compositionally biased region" description="Low complexity" evidence="1">
    <location>
        <begin position="730"/>
        <end position="756"/>
    </location>
</feature>
<feature type="compositionally biased region" description="Pro residues" evidence="1">
    <location>
        <begin position="37"/>
        <end position="49"/>
    </location>
</feature>
<protein>
    <submittedName>
        <fullName evidence="2">Uncharacterized protein</fullName>
    </submittedName>
</protein>
<name>A0A4Q1BF85_TREME</name>